<comment type="similarity">
    <text evidence="1">Belongs to the glycosyl hydrolase 13 family.</text>
</comment>
<dbReference type="EMBL" id="BLLF01003153">
    <property type="protein sequence ID" value="GFH26519.1"/>
    <property type="molecule type" value="Genomic_DNA"/>
</dbReference>
<reference evidence="2 3" key="1">
    <citation type="submission" date="2020-02" db="EMBL/GenBank/DDBJ databases">
        <title>Draft genome sequence of Haematococcus lacustris strain NIES-144.</title>
        <authorList>
            <person name="Morimoto D."/>
            <person name="Nakagawa S."/>
            <person name="Yoshida T."/>
            <person name="Sawayama S."/>
        </authorList>
    </citation>
    <scope>NUCLEOTIDE SEQUENCE [LARGE SCALE GENOMIC DNA]</scope>
    <source>
        <strain evidence="2 3">NIES-144</strain>
    </source>
</reference>
<dbReference type="Proteomes" id="UP000485058">
    <property type="component" value="Unassembled WGS sequence"/>
</dbReference>
<evidence type="ECO:0000256" key="1">
    <source>
        <dbReference type="ARBA" id="ARBA00008061"/>
    </source>
</evidence>
<protein>
    <submittedName>
        <fullName evidence="2">Aamy domain-containing protein</fullName>
    </submittedName>
</protein>
<sequence length="125" mass="13700">MGGVAGSGITYGYKVAGDGGWETGLRWYPQRVLVDPYAPLLSGRRVFGQRDPVEQFRPKEGSQFLGTFDFDSPAFDWGPGEASRSRHALKDLVIYEMPVRSFTASPSSQLPEGQRGTFLGLANKV</sequence>
<dbReference type="InterPro" id="IPR013783">
    <property type="entry name" value="Ig-like_fold"/>
</dbReference>
<name>A0A6A0A1P6_HAELA</name>
<dbReference type="InterPro" id="IPR017853">
    <property type="entry name" value="GH"/>
</dbReference>
<dbReference type="Gene3D" id="2.60.40.10">
    <property type="entry name" value="Immunoglobulins"/>
    <property type="match status" value="1"/>
</dbReference>
<dbReference type="InterPro" id="IPR014756">
    <property type="entry name" value="Ig_E-set"/>
</dbReference>
<evidence type="ECO:0000313" key="3">
    <source>
        <dbReference type="Proteomes" id="UP000485058"/>
    </source>
</evidence>
<accession>A0A6A0A1P6</accession>
<dbReference type="PANTHER" id="PTHR43002">
    <property type="entry name" value="GLYCOGEN DEBRANCHING ENZYME"/>
    <property type="match status" value="1"/>
</dbReference>
<dbReference type="Gene3D" id="3.20.20.80">
    <property type="entry name" value="Glycosidases"/>
    <property type="match status" value="1"/>
</dbReference>
<dbReference type="SUPFAM" id="SSF51445">
    <property type="entry name" value="(Trans)glycosidases"/>
    <property type="match status" value="1"/>
</dbReference>
<gene>
    <name evidence="2" type="ORF">HaLaN_24684</name>
</gene>
<dbReference type="SUPFAM" id="SSF81296">
    <property type="entry name" value="E set domains"/>
    <property type="match status" value="1"/>
</dbReference>
<comment type="caution">
    <text evidence="2">The sequence shown here is derived from an EMBL/GenBank/DDBJ whole genome shotgun (WGS) entry which is preliminary data.</text>
</comment>
<organism evidence="2 3">
    <name type="scientific">Haematococcus lacustris</name>
    <name type="common">Green alga</name>
    <name type="synonym">Haematococcus pluvialis</name>
    <dbReference type="NCBI Taxonomy" id="44745"/>
    <lineage>
        <taxon>Eukaryota</taxon>
        <taxon>Viridiplantae</taxon>
        <taxon>Chlorophyta</taxon>
        <taxon>core chlorophytes</taxon>
        <taxon>Chlorophyceae</taxon>
        <taxon>CS clade</taxon>
        <taxon>Chlamydomonadales</taxon>
        <taxon>Haematococcaceae</taxon>
        <taxon>Haematococcus</taxon>
    </lineage>
</organism>
<dbReference type="AlphaFoldDB" id="A0A6A0A1P6"/>
<evidence type="ECO:0000313" key="2">
    <source>
        <dbReference type="EMBL" id="GFH26519.1"/>
    </source>
</evidence>
<proteinExistence type="inferred from homology"/>
<keyword evidence="3" id="KW-1185">Reference proteome</keyword>